<dbReference type="RefSeq" id="WP_269424506.1">
    <property type="nucleotide sequence ID" value="NZ_JAPWGY010000007.1"/>
</dbReference>
<dbReference type="GO" id="GO:0005524">
    <property type="term" value="F:ATP binding"/>
    <property type="evidence" value="ECO:0007669"/>
    <property type="project" value="UniProtKB-KW"/>
</dbReference>
<dbReference type="SMART" id="SM00382">
    <property type="entry name" value="AAA"/>
    <property type="match status" value="1"/>
</dbReference>
<dbReference type="Gene3D" id="1.20.1560.10">
    <property type="entry name" value="ABC transporter type 1, transmembrane domain"/>
    <property type="match status" value="1"/>
</dbReference>
<dbReference type="Proteomes" id="UP001069802">
    <property type="component" value="Unassembled WGS sequence"/>
</dbReference>
<reference evidence="10" key="1">
    <citation type="submission" date="2022-12" db="EMBL/GenBank/DDBJ databases">
        <title>Bacterial isolates from different developmental stages of Nematostella vectensis.</title>
        <authorList>
            <person name="Fraune S."/>
        </authorList>
    </citation>
    <scope>NUCLEOTIDE SEQUENCE</scope>
    <source>
        <strain evidence="10">G21630-S1</strain>
    </source>
</reference>
<keyword evidence="6 7" id="KW-0472">Membrane</keyword>
<keyword evidence="2 7" id="KW-0812">Transmembrane</keyword>
<comment type="caution">
    <text evidence="10">The sequence shown here is derived from an EMBL/GenBank/DDBJ whole genome shotgun (WGS) entry which is preliminary data.</text>
</comment>
<evidence type="ECO:0000256" key="5">
    <source>
        <dbReference type="ARBA" id="ARBA00022989"/>
    </source>
</evidence>
<dbReference type="PROSITE" id="PS00211">
    <property type="entry name" value="ABC_TRANSPORTER_1"/>
    <property type="match status" value="1"/>
</dbReference>
<feature type="transmembrane region" description="Helical" evidence="7">
    <location>
        <begin position="75"/>
        <end position="98"/>
    </location>
</feature>
<evidence type="ECO:0000313" key="11">
    <source>
        <dbReference type="Proteomes" id="UP001069802"/>
    </source>
</evidence>
<dbReference type="InterPro" id="IPR027417">
    <property type="entry name" value="P-loop_NTPase"/>
</dbReference>
<feature type="transmembrane region" description="Helical" evidence="7">
    <location>
        <begin position="21"/>
        <end position="49"/>
    </location>
</feature>
<dbReference type="InterPro" id="IPR036640">
    <property type="entry name" value="ABC1_TM_sf"/>
</dbReference>
<feature type="domain" description="ABC transporter" evidence="8">
    <location>
        <begin position="358"/>
        <end position="594"/>
    </location>
</feature>
<dbReference type="EMBL" id="JAPWGY010000007">
    <property type="protein sequence ID" value="MCZ4282355.1"/>
    <property type="molecule type" value="Genomic_DNA"/>
</dbReference>
<dbReference type="PANTHER" id="PTHR24221:SF654">
    <property type="entry name" value="ATP-BINDING CASSETTE SUB-FAMILY B MEMBER 6"/>
    <property type="match status" value="1"/>
</dbReference>
<feature type="transmembrane region" description="Helical" evidence="7">
    <location>
        <begin position="266"/>
        <end position="286"/>
    </location>
</feature>
<dbReference type="InterPro" id="IPR003593">
    <property type="entry name" value="AAA+_ATPase"/>
</dbReference>
<organism evidence="10 11">
    <name type="scientific">Kiloniella laminariae</name>
    <dbReference type="NCBI Taxonomy" id="454162"/>
    <lineage>
        <taxon>Bacteria</taxon>
        <taxon>Pseudomonadati</taxon>
        <taxon>Pseudomonadota</taxon>
        <taxon>Alphaproteobacteria</taxon>
        <taxon>Rhodospirillales</taxon>
        <taxon>Kiloniellaceae</taxon>
        <taxon>Kiloniella</taxon>
    </lineage>
</organism>
<dbReference type="PANTHER" id="PTHR24221">
    <property type="entry name" value="ATP-BINDING CASSETTE SUB-FAMILY B"/>
    <property type="match status" value="1"/>
</dbReference>
<evidence type="ECO:0000256" key="4">
    <source>
        <dbReference type="ARBA" id="ARBA00022840"/>
    </source>
</evidence>
<evidence type="ECO:0000256" key="7">
    <source>
        <dbReference type="SAM" id="Phobius"/>
    </source>
</evidence>
<sequence>MKNKFLNLLSLLDPQTRRLTPLIVLSGATLSALEVLGLGLVFPLILMLLDDDGLDKNSIVKIIYVFFSGYDREQISIFLAISIFGLIVFKNIGSLAIYHWQNNTLVRFEASLVSSIFSSHLKAPYSKVKVRSTSELIRNVYALSRQIVSMIILPATAIVIELITVLLALIVLVAIDPLSSGIAFVVLGGGGFVFYLLLHKRLGILAKSYQSINIKQLTWIRQGYGALKELHILNRQKYIINLVDNYTKNLTKISAEQRLYQIAPRFILEILIAVSLALIILILSTQRSSSEIIASLALLGAASLRVASSTNRMLVAAQQIRAGAVAIDCLTEEIKFIKTVQTPTAFTTNNKLSYNASIKFNSVWYRHPKQESGQIENINLTLNKGENIAIVGSSGAGKSTLVDLLLGFQCPQKGEILCDTNNIFFDLPSWRKMIGYVPQKIYINDDSIRRNIALGITDEEIDSAAVNHAVLNAGLTEFIAALPDGLDTIVGDEGSQLSGGQAQRIGVARALYNRPEILIFDEATSALDLKIEKFIIDELLSQHSTSTLIFVTHRLGALKSFDKIVYMEHGKVVDCGHFSDIISRNASFRDLAITGNVMT</sequence>
<evidence type="ECO:0000259" key="8">
    <source>
        <dbReference type="PROSITE" id="PS50893"/>
    </source>
</evidence>
<dbReference type="InterPro" id="IPR003439">
    <property type="entry name" value="ABC_transporter-like_ATP-bd"/>
</dbReference>
<evidence type="ECO:0000313" key="10">
    <source>
        <dbReference type="EMBL" id="MCZ4282355.1"/>
    </source>
</evidence>
<keyword evidence="3" id="KW-0547">Nucleotide-binding</keyword>
<dbReference type="SUPFAM" id="SSF52540">
    <property type="entry name" value="P-loop containing nucleoside triphosphate hydrolases"/>
    <property type="match status" value="1"/>
</dbReference>
<dbReference type="InterPro" id="IPR039421">
    <property type="entry name" value="Type_1_exporter"/>
</dbReference>
<evidence type="ECO:0000256" key="6">
    <source>
        <dbReference type="ARBA" id="ARBA00023136"/>
    </source>
</evidence>
<evidence type="ECO:0000259" key="9">
    <source>
        <dbReference type="PROSITE" id="PS50929"/>
    </source>
</evidence>
<feature type="transmembrane region" description="Helical" evidence="7">
    <location>
        <begin position="181"/>
        <end position="198"/>
    </location>
</feature>
<comment type="subcellular location">
    <subcellularLocation>
        <location evidence="1">Cell membrane</location>
        <topology evidence="1">Multi-pass membrane protein</topology>
    </subcellularLocation>
</comment>
<evidence type="ECO:0000256" key="3">
    <source>
        <dbReference type="ARBA" id="ARBA00022741"/>
    </source>
</evidence>
<dbReference type="SUPFAM" id="SSF90123">
    <property type="entry name" value="ABC transporter transmembrane region"/>
    <property type="match status" value="1"/>
</dbReference>
<dbReference type="PROSITE" id="PS50929">
    <property type="entry name" value="ABC_TM1F"/>
    <property type="match status" value="1"/>
</dbReference>
<evidence type="ECO:0000256" key="1">
    <source>
        <dbReference type="ARBA" id="ARBA00004651"/>
    </source>
</evidence>
<accession>A0ABT4LMJ8</accession>
<keyword evidence="5 7" id="KW-1133">Transmembrane helix</keyword>
<name>A0ABT4LMJ8_9PROT</name>
<dbReference type="Gene3D" id="3.40.50.300">
    <property type="entry name" value="P-loop containing nucleotide triphosphate hydrolases"/>
    <property type="match status" value="1"/>
</dbReference>
<evidence type="ECO:0000256" key="2">
    <source>
        <dbReference type="ARBA" id="ARBA00022692"/>
    </source>
</evidence>
<feature type="domain" description="ABC transmembrane type-1" evidence="9">
    <location>
        <begin position="22"/>
        <end position="282"/>
    </location>
</feature>
<dbReference type="InterPro" id="IPR017871">
    <property type="entry name" value="ABC_transporter-like_CS"/>
</dbReference>
<proteinExistence type="predicted"/>
<keyword evidence="11" id="KW-1185">Reference proteome</keyword>
<feature type="transmembrane region" description="Helical" evidence="7">
    <location>
        <begin position="147"/>
        <end position="175"/>
    </location>
</feature>
<dbReference type="InterPro" id="IPR011527">
    <property type="entry name" value="ABC1_TM_dom"/>
</dbReference>
<keyword evidence="4 10" id="KW-0067">ATP-binding</keyword>
<dbReference type="PROSITE" id="PS50893">
    <property type="entry name" value="ABC_TRANSPORTER_2"/>
    <property type="match status" value="1"/>
</dbReference>
<protein>
    <submittedName>
        <fullName evidence="10">ABC transporter ATP-binding protein</fullName>
    </submittedName>
</protein>
<gene>
    <name evidence="10" type="ORF">O4H49_16330</name>
</gene>
<dbReference type="Pfam" id="PF00005">
    <property type="entry name" value="ABC_tran"/>
    <property type="match status" value="1"/>
</dbReference>